<proteinExistence type="predicted"/>
<dbReference type="HOGENOM" id="CLU_1148527_0_0_1"/>
<keyword evidence="1" id="KW-1133">Transmembrane helix</keyword>
<accession>B3S408</accession>
<evidence type="ECO:0000313" key="3">
    <source>
        <dbReference type="Proteomes" id="UP000009022"/>
    </source>
</evidence>
<dbReference type="Proteomes" id="UP000009022">
    <property type="component" value="Unassembled WGS sequence"/>
</dbReference>
<protein>
    <submittedName>
        <fullName evidence="2">Uncharacterized protein</fullName>
    </submittedName>
</protein>
<keyword evidence="3" id="KW-1185">Reference proteome</keyword>
<dbReference type="EMBL" id="DS985249">
    <property type="protein sequence ID" value="EDV22375.1"/>
    <property type="molecule type" value="Genomic_DNA"/>
</dbReference>
<dbReference type="GeneID" id="6756132"/>
<feature type="transmembrane region" description="Helical" evidence="1">
    <location>
        <begin position="47"/>
        <end position="65"/>
    </location>
</feature>
<keyword evidence="1" id="KW-0472">Membrane</keyword>
<organism evidence="2 3">
    <name type="scientific">Trichoplax adhaerens</name>
    <name type="common">Trichoplax reptans</name>
    <dbReference type="NCBI Taxonomy" id="10228"/>
    <lineage>
        <taxon>Eukaryota</taxon>
        <taxon>Metazoa</taxon>
        <taxon>Placozoa</taxon>
        <taxon>Uniplacotomia</taxon>
        <taxon>Trichoplacea</taxon>
        <taxon>Trichoplacidae</taxon>
        <taxon>Trichoplax</taxon>
    </lineage>
</organism>
<dbReference type="InParanoid" id="B3S408"/>
<keyword evidence="1" id="KW-0812">Transmembrane</keyword>
<dbReference type="RefSeq" id="XP_002114919.1">
    <property type="nucleotide sequence ID" value="XM_002114883.1"/>
</dbReference>
<feature type="transmembrane region" description="Helical" evidence="1">
    <location>
        <begin position="115"/>
        <end position="137"/>
    </location>
</feature>
<dbReference type="KEGG" id="tad:TRIADDRAFT_58912"/>
<feature type="transmembrane region" description="Helical" evidence="1">
    <location>
        <begin position="7"/>
        <end position="35"/>
    </location>
</feature>
<evidence type="ECO:0000256" key="1">
    <source>
        <dbReference type="SAM" id="Phobius"/>
    </source>
</evidence>
<gene>
    <name evidence="2" type="ORF">TRIADDRAFT_58912</name>
</gene>
<feature type="transmembrane region" description="Helical" evidence="1">
    <location>
        <begin position="72"/>
        <end position="103"/>
    </location>
</feature>
<reference evidence="2 3" key="1">
    <citation type="journal article" date="2008" name="Nature">
        <title>The Trichoplax genome and the nature of placozoans.</title>
        <authorList>
            <person name="Srivastava M."/>
            <person name="Begovic E."/>
            <person name="Chapman J."/>
            <person name="Putnam N.H."/>
            <person name="Hellsten U."/>
            <person name="Kawashima T."/>
            <person name="Kuo A."/>
            <person name="Mitros T."/>
            <person name="Salamov A."/>
            <person name="Carpenter M.L."/>
            <person name="Signorovitch A.Y."/>
            <person name="Moreno M.A."/>
            <person name="Kamm K."/>
            <person name="Grimwood J."/>
            <person name="Schmutz J."/>
            <person name="Shapiro H."/>
            <person name="Grigoriev I.V."/>
            <person name="Buss L.W."/>
            <person name="Schierwater B."/>
            <person name="Dellaporta S.L."/>
            <person name="Rokhsar D.S."/>
        </authorList>
    </citation>
    <scope>NUCLEOTIDE SEQUENCE [LARGE SCALE GENOMIC DNA]</scope>
    <source>
        <strain evidence="2 3">Grell-BS-1999</strain>
    </source>
</reference>
<sequence length="242" mass="26695">MSEEESILNIVGFELIVEGLAGVGCGVASILVPIFSSAFRFQYYQGIWAGGLIILVGIYALILYYKDEFEKLWLFIIFIVLASISAFAVAGACGLSAYTAYLFWPQVLLSRPAPFAINTGIALVFLISCIACIRAAIAASQLRKAYVIQIAQSDKQHKINEKNDLIFLAQWEKEKKQGINNNPQDQPAEIIRVHPAKKGTKPTQVAPAEPRQERIKLQVDIGNVEKDLEGEIEVTPEVVKAD</sequence>
<dbReference type="AlphaFoldDB" id="B3S408"/>
<name>B3S408_TRIAD</name>
<dbReference type="CTD" id="6756132"/>
<evidence type="ECO:0000313" key="2">
    <source>
        <dbReference type="EMBL" id="EDV22375.1"/>
    </source>
</evidence>